<proteinExistence type="predicted"/>
<keyword evidence="2" id="KW-1185">Reference proteome</keyword>
<reference evidence="1" key="1">
    <citation type="submission" date="2021-01" db="EMBL/GenBank/DDBJ databases">
        <authorList>
            <consortium name="Genoscope - CEA"/>
            <person name="William W."/>
        </authorList>
    </citation>
    <scope>NUCLEOTIDE SEQUENCE</scope>
</reference>
<name>A0A8S1KV61_9CILI</name>
<comment type="caution">
    <text evidence="1">The sequence shown here is derived from an EMBL/GenBank/DDBJ whole genome shotgun (WGS) entry which is preliminary data.</text>
</comment>
<dbReference type="OrthoDB" id="310681at2759"/>
<evidence type="ECO:0000313" key="2">
    <source>
        <dbReference type="Proteomes" id="UP000692954"/>
    </source>
</evidence>
<evidence type="ECO:0000313" key="1">
    <source>
        <dbReference type="EMBL" id="CAD8059128.1"/>
    </source>
</evidence>
<dbReference type="EMBL" id="CAJJDN010000013">
    <property type="protein sequence ID" value="CAD8059128.1"/>
    <property type="molecule type" value="Genomic_DNA"/>
</dbReference>
<accession>A0A8S1KV61</accession>
<organism evidence="1 2">
    <name type="scientific">Paramecium sonneborni</name>
    <dbReference type="NCBI Taxonomy" id="65129"/>
    <lineage>
        <taxon>Eukaryota</taxon>
        <taxon>Sar</taxon>
        <taxon>Alveolata</taxon>
        <taxon>Ciliophora</taxon>
        <taxon>Intramacronucleata</taxon>
        <taxon>Oligohymenophorea</taxon>
        <taxon>Peniculida</taxon>
        <taxon>Parameciidae</taxon>
        <taxon>Paramecium</taxon>
    </lineage>
</organism>
<sequence length="147" mass="18042">MLQLKFKKQKQKQNKTENLLTISQNLEKDHKIENSDFKDPTDFMINLDMHYSNKELFQSKNNQFRRTNQQKTYENKTKIKKKPIKMNFQKLVEKDRIIYVDDDEEKHKFDKNKKIIDLNKMSNIQNQKFQLQLKIIQSTIFRLFKLR</sequence>
<protein>
    <submittedName>
        <fullName evidence="1">Uncharacterized protein</fullName>
    </submittedName>
</protein>
<gene>
    <name evidence="1" type="ORF">PSON_ATCC_30995.1.T0130067</name>
</gene>
<dbReference type="AlphaFoldDB" id="A0A8S1KV61"/>
<dbReference type="Proteomes" id="UP000692954">
    <property type="component" value="Unassembled WGS sequence"/>
</dbReference>